<evidence type="ECO:0000259" key="4">
    <source>
        <dbReference type="PROSITE" id="PS50932"/>
    </source>
</evidence>
<dbReference type="SUPFAM" id="SSF47413">
    <property type="entry name" value="lambda repressor-like DNA-binding domains"/>
    <property type="match status" value="1"/>
</dbReference>
<dbReference type="CDD" id="cd01392">
    <property type="entry name" value="HTH_LacI"/>
    <property type="match status" value="1"/>
</dbReference>
<proteinExistence type="predicted"/>
<evidence type="ECO:0000256" key="3">
    <source>
        <dbReference type="ARBA" id="ARBA00023163"/>
    </source>
</evidence>
<accession>A0A7W7CMX6</accession>
<dbReference type="InterPro" id="IPR028082">
    <property type="entry name" value="Peripla_BP_I"/>
</dbReference>
<dbReference type="Gene3D" id="3.40.50.2300">
    <property type="match status" value="2"/>
</dbReference>
<dbReference type="InterPro" id="IPR010982">
    <property type="entry name" value="Lambda_DNA-bd_dom_sf"/>
</dbReference>
<keyword evidence="1" id="KW-0805">Transcription regulation</keyword>
<dbReference type="Gene3D" id="1.10.260.40">
    <property type="entry name" value="lambda repressor-like DNA-binding domains"/>
    <property type="match status" value="1"/>
</dbReference>
<dbReference type="PROSITE" id="PS00356">
    <property type="entry name" value="HTH_LACI_1"/>
    <property type="match status" value="1"/>
</dbReference>
<comment type="caution">
    <text evidence="5">The sequence shown here is derived from an EMBL/GenBank/DDBJ whole genome shotgun (WGS) entry which is preliminary data.</text>
</comment>
<dbReference type="GO" id="GO:0000976">
    <property type="term" value="F:transcription cis-regulatory region binding"/>
    <property type="evidence" value="ECO:0007669"/>
    <property type="project" value="TreeGrafter"/>
</dbReference>
<feature type="domain" description="HTH lacI-type" evidence="4">
    <location>
        <begin position="9"/>
        <end position="63"/>
    </location>
</feature>
<dbReference type="EMBL" id="JACHMF010000001">
    <property type="protein sequence ID" value="MBB4691486.1"/>
    <property type="molecule type" value="Genomic_DNA"/>
</dbReference>
<evidence type="ECO:0000256" key="2">
    <source>
        <dbReference type="ARBA" id="ARBA00023125"/>
    </source>
</evidence>
<keyword evidence="3" id="KW-0804">Transcription</keyword>
<dbReference type="SUPFAM" id="SSF53822">
    <property type="entry name" value="Periplasmic binding protein-like I"/>
    <property type="match status" value="1"/>
</dbReference>
<dbReference type="SMART" id="SM00354">
    <property type="entry name" value="HTH_LACI"/>
    <property type="match status" value="1"/>
</dbReference>
<dbReference type="InterPro" id="IPR000843">
    <property type="entry name" value="HTH_LacI"/>
</dbReference>
<organism evidence="5 6">
    <name type="scientific">Paractinoplanes abujensis</name>
    <dbReference type="NCBI Taxonomy" id="882441"/>
    <lineage>
        <taxon>Bacteria</taxon>
        <taxon>Bacillati</taxon>
        <taxon>Actinomycetota</taxon>
        <taxon>Actinomycetes</taxon>
        <taxon>Micromonosporales</taxon>
        <taxon>Micromonosporaceae</taxon>
        <taxon>Paractinoplanes</taxon>
    </lineage>
</organism>
<dbReference type="GO" id="GO:0003700">
    <property type="term" value="F:DNA-binding transcription factor activity"/>
    <property type="evidence" value="ECO:0007669"/>
    <property type="project" value="TreeGrafter"/>
</dbReference>
<keyword evidence="6" id="KW-1185">Reference proteome</keyword>
<keyword evidence="2 5" id="KW-0238">DNA-binding</keyword>
<dbReference type="PANTHER" id="PTHR30146">
    <property type="entry name" value="LACI-RELATED TRANSCRIPTIONAL REPRESSOR"/>
    <property type="match status" value="1"/>
</dbReference>
<evidence type="ECO:0000256" key="1">
    <source>
        <dbReference type="ARBA" id="ARBA00023015"/>
    </source>
</evidence>
<reference evidence="5 6" key="1">
    <citation type="submission" date="2020-08" db="EMBL/GenBank/DDBJ databases">
        <title>Sequencing the genomes of 1000 actinobacteria strains.</title>
        <authorList>
            <person name="Klenk H.-P."/>
        </authorList>
    </citation>
    <scope>NUCLEOTIDE SEQUENCE [LARGE SCALE GENOMIC DNA]</scope>
    <source>
        <strain evidence="5 6">DSM 45518</strain>
    </source>
</reference>
<dbReference type="Pfam" id="PF00356">
    <property type="entry name" value="LacI"/>
    <property type="match status" value="1"/>
</dbReference>
<evidence type="ECO:0000313" key="6">
    <source>
        <dbReference type="Proteomes" id="UP000542742"/>
    </source>
</evidence>
<protein>
    <submittedName>
        <fullName evidence="5">DNA-binding LacI/PurR family transcriptional regulator</fullName>
    </submittedName>
</protein>
<dbReference type="Pfam" id="PF13377">
    <property type="entry name" value="Peripla_BP_3"/>
    <property type="match status" value="1"/>
</dbReference>
<dbReference type="PANTHER" id="PTHR30146:SF109">
    <property type="entry name" value="HTH-TYPE TRANSCRIPTIONAL REGULATOR GALS"/>
    <property type="match status" value="1"/>
</dbReference>
<name>A0A7W7CMX6_9ACTN</name>
<dbReference type="PROSITE" id="PS50932">
    <property type="entry name" value="HTH_LACI_2"/>
    <property type="match status" value="1"/>
</dbReference>
<dbReference type="AlphaFoldDB" id="A0A7W7CMX6"/>
<evidence type="ECO:0000313" key="5">
    <source>
        <dbReference type="EMBL" id="MBB4691486.1"/>
    </source>
</evidence>
<gene>
    <name evidence="5" type="ORF">BKA14_001634</name>
</gene>
<sequence length="340" mass="35873">MSVKRGRPPGMMDVARLAGVSHQTVSRVLNEHKNVSEQTRLKVRAAIAELGYRPNRTARALVTGTSKVIGVVAPNTALYGPSSMLTAFEQAAQESGFAVNVGSVRSLNERSIADAVERHLDQRVAGLVVIAPVASAGPALARLPEDVPLVTIDGDPQRASTLVTVDQVAGARAATEHLLAAGHSTVWHISGPADWYDAAGRVQGWGEALTAAGAEQPPLLTGDWSAESGYRNGKLLARLPEVTAVFTANDHIALGLLRALSEHGRRVPEEISIVGFDDVPQSAYYTPPLTTVRPDFDAVATASVELLLEQIESGTPDASTRRTIAPTLVSRDSVAPPATN</sequence>
<dbReference type="Proteomes" id="UP000542742">
    <property type="component" value="Unassembled WGS sequence"/>
</dbReference>
<dbReference type="CDD" id="cd01574">
    <property type="entry name" value="PBP1_LacI"/>
    <property type="match status" value="1"/>
</dbReference>
<dbReference type="InterPro" id="IPR046335">
    <property type="entry name" value="LacI/GalR-like_sensor"/>
</dbReference>